<comment type="function">
    <text evidence="15">Poorly processive, error-prone DNA polymerase involved in untargeted mutagenesis. Copies undamaged DNA at stalled replication forks, which arise in vivo from mismatched or misaligned primer ends. These misaligned primers can be extended by PolIV. Exhibits no 3'-5' exonuclease (proofreading) activity. May be involved in translesional synthesis, in conjunction with the beta clamp from PolIII.</text>
</comment>
<dbReference type="GO" id="GO:0042276">
    <property type="term" value="P:error-prone translesion synthesis"/>
    <property type="evidence" value="ECO:0007669"/>
    <property type="project" value="TreeGrafter"/>
</dbReference>
<name>A0A1H2YCA3_THIRO</name>
<feature type="binding site" evidence="15">
    <location>
        <position position="9"/>
    </location>
    <ligand>
        <name>Mg(2+)</name>
        <dbReference type="ChEBI" id="CHEBI:18420"/>
    </ligand>
</feature>
<feature type="active site" evidence="15">
    <location>
        <position position="106"/>
    </location>
</feature>
<comment type="subunit">
    <text evidence="15">Monomer.</text>
</comment>
<dbReference type="GO" id="GO:0006281">
    <property type="term" value="P:DNA repair"/>
    <property type="evidence" value="ECO:0007669"/>
    <property type="project" value="UniProtKB-UniRule"/>
</dbReference>
<evidence type="ECO:0000313" key="18">
    <source>
        <dbReference type="Proteomes" id="UP000198816"/>
    </source>
</evidence>
<evidence type="ECO:0000256" key="6">
    <source>
        <dbReference type="ARBA" id="ARBA00022695"/>
    </source>
</evidence>
<comment type="subcellular location">
    <subcellularLocation>
        <location evidence="1 15">Cytoplasm</location>
    </subcellularLocation>
</comment>
<dbReference type="GO" id="GO:0005829">
    <property type="term" value="C:cytosol"/>
    <property type="evidence" value="ECO:0007669"/>
    <property type="project" value="TreeGrafter"/>
</dbReference>
<evidence type="ECO:0000256" key="8">
    <source>
        <dbReference type="ARBA" id="ARBA00022723"/>
    </source>
</evidence>
<dbReference type="OrthoDB" id="9808813at2"/>
<keyword evidence="18" id="KW-1185">Reference proteome</keyword>
<reference evidence="18" key="1">
    <citation type="submission" date="2016-10" db="EMBL/GenBank/DDBJ databases">
        <authorList>
            <person name="Varghese N."/>
            <person name="Submissions S."/>
        </authorList>
    </citation>
    <scope>NUCLEOTIDE SEQUENCE [LARGE SCALE GENOMIC DNA]</scope>
    <source>
        <strain evidence="18">DSM 217</strain>
    </source>
</reference>
<comment type="cofactor">
    <cofactor evidence="15">
        <name>Mg(2+)</name>
        <dbReference type="ChEBI" id="CHEBI:18420"/>
    </cofactor>
    <text evidence="15">Binds 2 magnesium ions per subunit.</text>
</comment>
<dbReference type="SUPFAM" id="SSF100879">
    <property type="entry name" value="Lesion bypass DNA polymerase (Y-family), little finger domain"/>
    <property type="match status" value="1"/>
</dbReference>
<evidence type="ECO:0000313" key="17">
    <source>
        <dbReference type="EMBL" id="SDX02149.1"/>
    </source>
</evidence>
<evidence type="ECO:0000256" key="15">
    <source>
        <dbReference type="HAMAP-Rule" id="MF_01113"/>
    </source>
</evidence>
<keyword evidence="12 15" id="KW-0238">DNA-binding</keyword>
<keyword evidence="8 15" id="KW-0479">Metal-binding</keyword>
<dbReference type="Gene3D" id="3.30.1490.100">
    <property type="entry name" value="DNA polymerase, Y-family, little finger domain"/>
    <property type="match status" value="1"/>
</dbReference>
<dbReference type="Pfam" id="PF21999">
    <property type="entry name" value="IMS_HHH_1"/>
    <property type="match status" value="1"/>
</dbReference>
<keyword evidence="4 15" id="KW-0963">Cytoplasm</keyword>
<dbReference type="InterPro" id="IPR017961">
    <property type="entry name" value="DNA_pol_Y-fam_little_finger"/>
</dbReference>
<evidence type="ECO:0000256" key="12">
    <source>
        <dbReference type="ARBA" id="ARBA00023125"/>
    </source>
</evidence>
<evidence type="ECO:0000256" key="11">
    <source>
        <dbReference type="ARBA" id="ARBA00022932"/>
    </source>
</evidence>
<dbReference type="Gene3D" id="3.40.1170.60">
    <property type="match status" value="1"/>
</dbReference>
<dbReference type="EC" id="2.7.7.7" evidence="15"/>
<keyword evidence="5 15" id="KW-0808">Transferase</keyword>
<dbReference type="NCBIfam" id="NF002677">
    <property type="entry name" value="PRK02406.1"/>
    <property type="match status" value="1"/>
</dbReference>
<keyword evidence="10 15" id="KW-0460">Magnesium</keyword>
<dbReference type="PANTHER" id="PTHR11076">
    <property type="entry name" value="DNA REPAIR POLYMERASE UMUC / TRANSFERASE FAMILY MEMBER"/>
    <property type="match status" value="1"/>
</dbReference>
<feature type="site" description="Substrate discrimination" evidence="15">
    <location>
        <position position="14"/>
    </location>
</feature>
<dbReference type="GO" id="GO:0009432">
    <property type="term" value="P:SOS response"/>
    <property type="evidence" value="ECO:0007669"/>
    <property type="project" value="TreeGrafter"/>
</dbReference>
<dbReference type="InterPro" id="IPR050116">
    <property type="entry name" value="DNA_polymerase-Y"/>
</dbReference>
<dbReference type="Pfam" id="PF11799">
    <property type="entry name" value="IMS_C"/>
    <property type="match status" value="1"/>
</dbReference>
<comment type="similarity">
    <text evidence="2 15">Belongs to the DNA polymerase type-Y family.</text>
</comment>
<dbReference type="GO" id="GO:0003684">
    <property type="term" value="F:damaged DNA binding"/>
    <property type="evidence" value="ECO:0007669"/>
    <property type="project" value="InterPro"/>
</dbReference>
<evidence type="ECO:0000256" key="14">
    <source>
        <dbReference type="ARBA" id="ARBA00049244"/>
    </source>
</evidence>
<gene>
    <name evidence="15" type="primary">dinB</name>
    <name evidence="17" type="ORF">SAMN05421783_112118</name>
</gene>
<proteinExistence type="inferred from homology"/>
<evidence type="ECO:0000256" key="3">
    <source>
        <dbReference type="ARBA" id="ARBA00022457"/>
    </source>
</evidence>
<dbReference type="Pfam" id="PF00817">
    <property type="entry name" value="IMS"/>
    <property type="match status" value="1"/>
</dbReference>
<comment type="catalytic activity">
    <reaction evidence="14 15">
        <text>DNA(n) + a 2'-deoxyribonucleoside 5'-triphosphate = DNA(n+1) + diphosphate</text>
        <dbReference type="Rhea" id="RHEA:22508"/>
        <dbReference type="Rhea" id="RHEA-COMP:17339"/>
        <dbReference type="Rhea" id="RHEA-COMP:17340"/>
        <dbReference type="ChEBI" id="CHEBI:33019"/>
        <dbReference type="ChEBI" id="CHEBI:61560"/>
        <dbReference type="ChEBI" id="CHEBI:173112"/>
        <dbReference type="EC" id="2.7.7.7"/>
    </reaction>
</comment>
<dbReference type="GO" id="GO:0000287">
    <property type="term" value="F:magnesium ion binding"/>
    <property type="evidence" value="ECO:0007669"/>
    <property type="project" value="UniProtKB-UniRule"/>
</dbReference>
<evidence type="ECO:0000256" key="1">
    <source>
        <dbReference type="ARBA" id="ARBA00004496"/>
    </source>
</evidence>
<keyword evidence="13 15" id="KW-0234">DNA repair</keyword>
<dbReference type="EMBL" id="FNNZ01000012">
    <property type="protein sequence ID" value="SDX02149.1"/>
    <property type="molecule type" value="Genomic_DNA"/>
</dbReference>
<dbReference type="Gene3D" id="3.30.70.270">
    <property type="match status" value="1"/>
</dbReference>
<dbReference type="STRING" id="1058.SAMN05421783_112118"/>
<dbReference type="InterPro" id="IPR036775">
    <property type="entry name" value="DNA_pol_Y-fam_lit_finger_sf"/>
</dbReference>
<evidence type="ECO:0000256" key="4">
    <source>
        <dbReference type="ARBA" id="ARBA00022490"/>
    </source>
</evidence>
<keyword evidence="11 15" id="KW-0239">DNA-directed DNA polymerase</keyword>
<evidence type="ECO:0000259" key="16">
    <source>
        <dbReference type="PROSITE" id="PS50173"/>
    </source>
</evidence>
<keyword evidence="3 15" id="KW-0515">Mutator protein</keyword>
<protein>
    <recommendedName>
        <fullName evidence="15">DNA polymerase IV</fullName>
        <shortName evidence="15">Pol IV</shortName>
        <ecNumber evidence="15">2.7.7.7</ecNumber>
    </recommendedName>
</protein>
<evidence type="ECO:0000256" key="13">
    <source>
        <dbReference type="ARBA" id="ARBA00023204"/>
    </source>
</evidence>
<keyword evidence="9 15" id="KW-0227">DNA damage</keyword>
<keyword evidence="7 15" id="KW-0235">DNA replication</keyword>
<dbReference type="GO" id="GO:0003887">
    <property type="term" value="F:DNA-directed DNA polymerase activity"/>
    <property type="evidence" value="ECO:0007669"/>
    <property type="project" value="UniProtKB-UniRule"/>
</dbReference>
<evidence type="ECO:0000256" key="9">
    <source>
        <dbReference type="ARBA" id="ARBA00022763"/>
    </source>
</evidence>
<dbReference type="PANTHER" id="PTHR11076:SF33">
    <property type="entry name" value="DNA POLYMERASE KAPPA"/>
    <property type="match status" value="1"/>
</dbReference>
<dbReference type="GO" id="GO:0006261">
    <property type="term" value="P:DNA-templated DNA replication"/>
    <property type="evidence" value="ECO:0007669"/>
    <property type="project" value="UniProtKB-UniRule"/>
</dbReference>
<sequence length="392" mass="43475">MSRLVMHVDIDAFYAAVEQRDRPEWRGRPLVVGAEPGRRGVVATCSYEARRFGVHSAMPIAEAVRRLPAETVYVRPDMARYAEVSREIMRVLGALSPIVEPVSIDEAYLDVSGLERLVGPPEVVARRTKAAIREAVGLTASVGIGPNRLIAKLASDARKPDGLLVVRPEEVRAFLDPMPLGALRGVGAVTARRLEQTGLRTVGDVRARPLEELRRRFGARIGTQVHLQSNGIADDRVHPAAERQSISKETTFAEDVVDSDVLRETLRWAAQEVGYLARHAARKGTLVTLKIRLHPFETHTRSRTLAAPTADDRILFDTAWDLYRADTHAGRAVRLIGLGLSGWAQAPVQPDLFADMESREQDPADDRLDATLDAIRRRFGRHCIQRGLSRRP</sequence>
<dbReference type="InterPro" id="IPR053848">
    <property type="entry name" value="IMS_HHH_1"/>
</dbReference>
<organism evidence="17 18">
    <name type="scientific">Thiocapsa roseopersicina</name>
    <dbReference type="NCBI Taxonomy" id="1058"/>
    <lineage>
        <taxon>Bacteria</taxon>
        <taxon>Pseudomonadati</taxon>
        <taxon>Pseudomonadota</taxon>
        <taxon>Gammaproteobacteria</taxon>
        <taxon>Chromatiales</taxon>
        <taxon>Chromatiaceae</taxon>
        <taxon>Thiocapsa</taxon>
    </lineage>
</organism>
<evidence type="ECO:0000256" key="5">
    <source>
        <dbReference type="ARBA" id="ARBA00022679"/>
    </source>
</evidence>
<feature type="binding site" evidence="15">
    <location>
        <position position="105"/>
    </location>
    <ligand>
        <name>Mg(2+)</name>
        <dbReference type="ChEBI" id="CHEBI:18420"/>
    </ligand>
</feature>
<dbReference type="SUPFAM" id="SSF56672">
    <property type="entry name" value="DNA/RNA polymerases"/>
    <property type="match status" value="1"/>
</dbReference>
<dbReference type="AlphaFoldDB" id="A0A1H2YCA3"/>
<feature type="domain" description="UmuC" evidence="16">
    <location>
        <begin position="5"/>
        <end position="187"/>
    </location>
</feature>
<dbReference type="InterPro" id="IPR022880">
    <property type="entry name" value="DNApol_IV"/>
</dbReference>
<evidence type="ECO:0000256" key="7">
    <source>
        <dbReference type="ARBA" id="ARBA00022705"/>
    </source>
</evidence>
<dbReference type="InterPro" id="IPR043128">
    <property type="entry name" value="Rev_trsase/Diguanyl_cyclase"/>
</dbReference>
<evidence type="ECO:0000256" key="2">
    <source>
        <dbReference type="ARBA" id="ARBA00010945"/>
    </source>
</evidence>
<accession>A0A1H2YCA3</accession>
<dbReference type="InterPro" id="IPR001126">
    <property type="entry name" value="UmuC"/>
</dbReference>
<dbReference type="HAMAP" id="MF_01113">
    <property type="entry name" value="DNApol_IV"/>
    <property type="match status" value="1"/>
</dbReference>
<keyword evidence="6 15" id="KW-0548">Nucleotidyltransferase</keyword>
<evidence type="ECO:0000256" key="10">
    <source>
        <dbReference type="ARBA" id="ARBA00022842"/>
    </source>
</evidence>
<dbReference type="Gene3D" id="1.10.150.20">
    <property type="entry name" value="5' to 3' exonuclease, C-terminal subdomain"/>
    <property type="match status" value="1"/>
</dbReference>
<dbReference type="CDD" id="cd03586">
    <property type="entry name" value="PolY_Pol_IV_kappa"/>
    <property type="match status" value="1"/>
</dbReference>
<dbReference type="RefSeq" id="WP_093033096.1">
    <property type="nucleotide sequence ID" value="NZ_FNNZ01000012.1"/>
</dbReference>
<dbReference type="PROSITE" id="PS50173">
    <property type="entry name" value="UMUC"/>
    <property type="match status" value="1"/>
</dbReference>
<dbReference type="InterPro" id="IPR043502">
    <property type="entry name" value="DNA/RNA_pol_sf"/>
</dbReference>
<dbReference type="Proteomes" id="UP000198816">
    <property type="component" value="Unassembled WGS sequence"/>
</dbReference>